<evidence type="ECO:0000313" key="1">
    <source>
        <dbReference type="EMBL" id="WVZ56404.1"/>
    </source>
</evidence>
<dbReference type="AlphaFoldDB" id="A0AAQ3Q0Z2"/>
<dbReference type="EMBL" id="CP144746">
    <property type="protein sequence ID" value="WVZ56404.1"/>
    <property type="molecule type" value="Genomic_DNA"/>
</dbReference>
<reference evidence="1 2" key="1">
    <citation type="submission" date="2024-02" db="EMBL/GenBank/DDBJ databases">
        <title>High-quality chromosome-scale genome assembly of Pensacola bahiagrass (Paspalum notatum Flugge var. saurae).</title>
        <authorList>
            <person name="Vega J.M."/>
            <person name="Podio M."/>
            <person name="Orjuela J."/>
            <person name="Siena L.A."/>
            <person name="Pessino S.C."/>
            <person name="Combes M.C."/>
            <person name="Mariac C."/>
            <person name="Albertini E."/>
            <person name="Pupilli F."/>
            <person name="Ortiz J.P.A."/>
            <person name="Leblanc O."/>
        </authorList>
    </citation>
    <scope>NUCLEOTIDE SEQUENCE [LARGE SCALE GENOMIC DNA]</scope>
    <source>
        <strain evidence="1">R1</strain>
        <tissue evidence="1">Leaf</tissue>
    </source>
</reference>
<name>A0AAQ3Q0Z2_PASNO</name>
<gene>
    <name evidence="1" type="ORF">U9M48_006943</name>
</gene>
<proteinExistence type="predicted"/>
<organism evidence="1 2">
    <name type="scientific">Paspalum notatum var. saurae</name>
    <dbReference type="NCBI Taxonomy" id="547442"/>
    <lineage>
        <taxon>Eukaryota</taxon>
        <taxon>Viridiplantae</taxon>
        <taxon>Streptophyta</taxon>
        <taxon>Embryophyta</taxon>
        <taxon>Tracheophyta</taxon>
        <taxon>Spermatophyta</taxon>
        <taxon>Magnoliopsida</taxon>
        <taxon>Liliopsida</taxon>
        <taxon>Poales</taxon>
        <taxon>Poaceae</taxon>
        <taxon>PACMAD clade</taxon>
        <taxon>Panicoideae</taxon>
        <taxon>Andropogonodae</taxon>
        <taxon>Paspaleae</taxon>
        <taxon>Paspalinae</taxon>
        <taxon>Paspalum</taxon>
    </lineage>
</organism>
<dbReference type="Proteomes" id="UP001341281">
    <property type="component" value="Chromosome 02"/>
</dbReference>
<evidence type="ECO:0000313" key="2">
    <source>
        <dbReference type="Proteomes" id="UP001341281"/>
    </source>
</evidence>
<protein>
    <submittedName>
        <fullName evidence="1">Uncharacterized protein</fullName>
    </submittedName>
</protein>
<keyword evidence="2" id="KW-1185">Reference proteome</keyword>
<sequence>MRPVRPDSSRHTRVAPLVSLHHLDRLSPVSPNSLRRLRAVPPSDPWSVRPASRRDPARTLLAAPTPLRTFRGWYGTPAGAPFTVNTRPEAEPDAAALPCHRRPNMFYLDRVTERTAPAAGRNWTR</sequence>
<accession>A0AAQ3Q0Z2</accession>